<dbReference type="InterPro" id="IPR001841">
    <property type="entry name" value="Znf_RING"/>
</dbReference>
<comment type="cofactor">
    <cofactor evidence="2">
        <name>Zn(2+)</name>
        <dbReference type="ChEBI" id="CHEBI:29105"/>
    </cofactor>
</comment>
<dbReference type="EMBL" id="SMOL01000290">
    <property type="protein sequence ID" value="KAB2620807.1"/>
    <property type="molecule type" value="Genomic_DNA"/>
</dbReference>
<evidence type="ECO:0000259" key="14">
    <source>
        <dbReference type="PROSITE" id="PS50089"/>
    </source>
</evidence>
<dbReference type="GO" id="GO:0016567">
    <property type="term" value="P:protein ubiquitination"/>
    <property type="evidence" value="ECO:0007669"/>
    <property type="project" value="UniProtKB-UniPathway"/>
</dbReference>
<evidence type="ECO:0000256" key="3">
    <source>
        <dbReference type="ARBA" id="ARBA00003976"/>
    </source>
</evidence>
<evidence type="ECO:0000256" key="12">
    <source>
        <dbReference type="ARBA" id="ARBA00022833"/>
    </source>
</evidence>
<keyword evidence="17" id="KW-1185">Reference proteome</keyword>
<dbReference type="SUPFAM" id="SSF57850">
    <property type="entry name" value="RING/U-box"/>
    <property type="match status" value="2"/>
</dbReference>
<keyword evidence="8" id="KW-0479">Metal-binding</keyword>
<protein>
    <recommendedName>
        <fullName evidence="6">RBR-type E3 ubiquitin transferase</fullName>
        <ecNumber evidence="6">2.3.2.31</ecNumber>
    </recommendedName>
</protein>
<comment type="function">
    <text evidence="3">Might act as an E3 ubiquitin-protein ligase, or as part of E3 complex, which accepts ubiquitin from specific E2 ubiquitin-conjugating enzymes and then transfers it to substrates.</text>
</comment>
<dbReference type="FunFam" id="3.30.40.10:FF:000230">
    <property type="entry name" value="RBR-type E3 ubiquitin transferase"/>
    <property type="match status" value="1"/>
</dbReference>
<evidence type="ECO:0000313" key="16">
    <source>
        <dbReference type="EMBL" id="KAB2620807.1"/>
    </source>
</evidence>
<dbReference type="GO" id="GO:0061630">
    <property type="term" value="F:ubiquitin protein ligase activity"/>
    <property type="evidence" value="ECO:0007669"/>
    <property type="project" value="UniProtKB-EC"/>
</dbReference>
<comment type="caution">
    <text evidence="16">The sequence shown here is derived from an EMBL/GenBank/DDBJ whole genome shotgun (WGS) entry which is preliminary data.</text>
</comment>
<evidence type="ECO:0000256" key="1">
    <source>
        <dbReference type="ARBA" id="ARBA00001798"/>
    </source>
</evidence>
<evidence type="ECO:0000256" key="11">
    <source>
        <dbReference type="ARBA" id="ARBA00022786"/>
    </source>
</evidence>
<accession>A0A5N5H0F9</accession>
<dbReference type="EC" id="2.3.2.31" evidence="6"/>
<organism evidence="16 17">
    <name type="scientific">Pyrus ussuriensis x Pyrus communis</name>
    <dbReference type="NCBI Taxonomy" id="2448454"/>
    <lineage>
        <taxon>Eukaryota</taxon>
        <taxon>Viridiplantae</taxon>
        <taxon>Streptophyta</taxon>
        <taxon>Embryophyta</taxon>
        <taxon>Tracheophyta</taxon>
        <taxon>Spermatophyta</taxon>
        <taxon>Magnoliopsida</taxon>
        <taxon>eudicotyledons</taxon>
        <taxon>Gunneridae</taxon>
        <taxon>Pentapetalae</taxon>
        <taxon>rosids</taxon>
        <taxon>fabids</taxon>
        <taxon>Rosales</taxon>
        <taxon>Rosaceae</taxon>
        <taxon>Amygdaloideae</taxon>
        <taxon>Maleae</taxon>
        <taxon>Pyrus</taxon>
    </lineage>
</organism>
<dbReference type="PROSITE" id="PS51873">
    <property type="entry name" value="TRIAD"/>
    <property type="match status" value="1"/>
</dbReference>
<evidence type="ECO:0000256" key="13">
    <source>
        <dbReference type="PROSITE-ProRule" id="PRU00175"/>
    </source>
</evidence>
<comment type="pathway">
    <text evidence="4">Protein modification; protein ubiquitination.</text>
</comment>
<sequence length="389" mass="44792">MAAVNVQAKHYPYLSYPKRARSSNKWCNAILQHVKKRITNPLRDMMKKMKTKTKLKKSSFLESSRPSIQTVPRNYDFSTDFSSVSKFILSRMPFDCSPGQGQVERLPEIDVDYYTDDYEEDIELSTSIYHTPNTSRDGNDNDHLANLTKEIGGMIAYDNFMCSSLSELGESSNISKVVDDPTDFLCTICVEHKEAHERFDIKICSHAYCTDCMVNYVASKIQENITSIRCPVPDCVGLLEPEYCRPILPPEVDCSAMLIDDGTEVVRQSGCPNCWRMFCAQCKVPWHEGIKCEEFLKLNKDEREKEDIMLMDLVQKQQWSRCPKCRFYVQKLVGCMFMMCRCRTAFCYRCGDVLMDNHNHYCPSCEGGLMCSIMLVRKLLQILLFINSC</sequence>
<evidence type="ECO:0000256" key="2">
    <source>
        <dbReference type="ARBA" id="ARBA00001947"/>
    </source>
</evidence>
<dbReference type="UniPathway" id="UPA00143"/>
<name>A0A5N5H0F9_9ROSA</name>
<reference evidence="16 17" key="1">
    <citation type="submission" date="2019-09" db="EMBL/GenBank/DDBJ databases">
        <authorList>
            <person name="Ou C."/>
        </authorList>
    </citation>
    <scope>NUCLEOTIDE SEQUENCE [LARGE SCALE GENOMIC DNA]</scope>
    <source>
        <strain evidence="16">S2</strain>
        <tissue evidence="16">Leaf</tissue>
    </source>
</reference>
<keyword evidence="10 13" id="KW-0863">Zinc-finger</keyword>
<keyword evidence="12" id="KW-0862">Zinc</keyword>
<evidence type="ECO:0000256" key="8">
    <source>
        <dbReference type="ARBA" id="ARBA00022723"/>
    </source>
</evidence>
<comment type="catalytic activity">
    <reaction evidence="1">
        <text>[E2 ubiquitin-conjugating enzyme]-S-ubiquitinyl-L-cysteine + [acceptor protein]-L-lysine = [E2 ubiquitin-conjugating enzyme]-L-cysteine + [acceptor protein]-N(6)-ubiquitinyl-L-lysine.</text>
        <dbReference type="EC" id="2.3.2.31"/>
    </reaction>
</comment>
<dbReference type="Gene3D" id="3.30.40.10">
    <property type="entry name" value="Zinc/RING finger domain, C3HC4 (zinc finger)"/>
    <property type="match status" value="1"/>
</dbReference>
<feature type="domain" description="RING-type" evidence="15">
    <location>
        <begin position="182"/>
        <end position="371"/>
    </location>
</feature>
<dbReference type="InterPro" id="IPR013083">
    <property type="entry name" value="Znf_RING/FYVE/PHD"/>
</dbReference>
<evidence type="ECO:0000256" key="9">
    <source>
        <dbReference type="ARBA" id="ARBA00022737"/>
    </source>
</evidence>
<dbReference type="GO" id="GO:0008270">
    <property type="term" value="F:zinc ion binding"/>
    <property type="evidence" value="ECO:0007669"/>
    <property type="project" value="UniProtKB-KW"/>
</dbReference>
<dbReference type="InterPro" id="IPR031127">
    <property type="entry name" value="E3_UB_ligase_RBR"/>
</dbReference>
<evidence type="ECO:0000256" key="7">
    <source>
        <dbReference type="ARBA" id="ARBA00022679"/>
    </source>
</evidence>
<proteinExistence type="inferred from homology"/>
<dbReference type="OrthoDB" id="1161402at2759"/>
<comment type="similarity">
    <text evidence="5">Belongs to the RBR family. Ariadne subfamily.</text>
</comment>
<dbReference type="PROSITE" id="PS50089">
    <property type="entry name" value="ZF_RING_2"/>
    <property type="match status" value="1"/>
</dbReference>
<feature type="domain" description="RING-type" evidence="14">
    <location>
        <begin position="186"/>
        <end position="232"/>
    </location>
</feature>
<evidence type="ECO:0000256" key="10">
    <source>
        <dbReference type="ARBA" id="ARBA00022771"/>
    </source>
</evidence>
<dbReference type="Proteomes" id="UP000327157">
    <property type="component" value="Unassembled WGS sequence"/>
</dbReference>
<evidence type="ECO:0000256" key="4">
    <source>
        <dbReference type="ARBA" id="ARBA00004906"/>
    </source>
</evidence>
<evidence type="ECO:0000256" key="5">
    <source>
        <dbReference type="ARBA" id="ARBA00005884"/>
    </source>
</evidence>
<dbReference type="Pfam" id="PF01485">
    <property type="entry name" value="IBR"/>
    <property type="match status" value="1"/>
</dbReference>
<evidence type="ECO:0000256" key="6">
    <source>
        <dbReference type="ARBA" id="ARBA00012251"/>
    </source>
</evidence>
<dbReference type="InterPro" id="IPR044066">
    <property type="entry name" value="TRIAD_supradom"/>
</dbReference>
<dbReference type="PANTHER" id="PTHR11685">
    <property type="entry name" value="RBR FAMILY RING FINGER AND IBR DOMAIN-CONTAINING"/>
    <property type="match status" value="1"/>
</dbReference>
<gene>
    <name evidence="16" type="ORF">D8674_040112</name>
</gene>
<keyword evidence="9" id="KW-0677">Repeat</keyword>
<dbReference type="InterPro" id="IPR002867">
    <property type="entry name" value="IBR_dom"/>
</dbReference>
<evidence type="ECO:0000313" key="17">
    <source>
        <dbReference type="Proteomes" id="UP000327157"/>
    </source>
</evidence>
<evidence type="ECO:0000259" key="15">
    <source>
        <dbReference type="PROSITE" id="PS51873"/>
    </source>
</evidence>
<dbReference type="AlphaFoldDB" id="A0A5N5H0F9"/>
<dbReference type="PROSITE" id="PS00518">
    <property type="entry name" value="ZF_RING_1"/>
    <property type="match status" value="1"/>
</dbReference>
<dbReference type="Gene3D" id="1.20.120.1750">
    <property type="match status" value="1"/>
</dbReference>
<keyword evidence="11" id="KW-0833">Ubl conjugation pathway</keyword>
<keyword evidence="7" id="KW-0808">Transferase</keyword>
<reference evidence="16 17" key="2">
    <citation type="submission" date="2019-11" db="EMBL/GenBank/DDBJ databases">
        <title>A de novo genome assembly of a pear dwarfing rootstock.</title>
        <authorList>
            <person name="Wang F."/>
            <person name="Wang J."/>
            <person name="Li S."/>
            <person name="Zhang Y."/>
            <person name="Fang M."/>
            <person name="Ma L."/>
            <person name="Zhao Y."/>
            <person name="Jiang S."/>
        </authorList>
    </citation>
    <scope>NUCLEOTIDE SEQUENCE [LARGE SCALE GENOMIC DNA]</scope>
    <source>
        <strain evidence="16">S2</strain>
        <tissue evidence="16">Leaf</tissue>
    </source>
</reference>
<dbReference type="InterPro" id="IPR017907">
    <property type="entry name" value="Znf_RING_CS"/>
</dbReference>
<dbReference type="CDD" id="cd22584">
    <property type="entry name" value="Rcat_RBR_unk"/>
    <property type="match status" value="1"/>
</dbReference>